<name>A0A2N9IXR5_FAGSY</name>
<reference evidence="2" key="1">
    <citation type="submission" date="2018-02" db="EMBL/GenBank/DDBJ databases">
        <authorList>
            <person name="Cohen D.B."/>
            <person name="Kent A.D."/>
        </authorList>
    </citation>
    <scope>NUCLEOTIDE SEQUENCE</scope>
</reference>
<dbReference type="EMBL" id="OIVN01006257">
    <property type="protein sequence ID" value="SPD29050.1"/>
    <property type="molecule type" value="Genomic_DNA"/>
</dbReference>
<evidence type="ECO:0000313" key="2">
    <source>
        <dbReference type="EMBL" id="SPD29050.1"/>
    </source>
</evidence>
<feature type="region of interest" description="Disordered" evidence="1">
    <location>
        <begin position="20"/>
        <end position="144"/>
    </location>
</feature>
<feature type="region of interest" description="Disordered" evidence="1">
    <location>
        <begin position="425"/>
        <end position="444"/>
    </location>
</feature>
<evidence type="ECO:0000256" key="1">
    <source>
        <dbReference type="SAM" id="MobiDB-lite"/>
    </source>
</evidence>
<protein>
    <recommendedName>
        <fullName evidence="3">Retrotransposon gag domain-containing protein</fullName>
    </recommendedName>
</protein>
<proteinExistence type="predicted"/>
<organism evidence="2">
    <name type="scientific">Fagus sylvatica</name>
    <name type="common">Beechnut</name>
    <dbReference type="NCBI Taxonomy" id="28930"/>
    <lineage>
        <taxon>Eukaryota</taxon>
        <taxon>Viridiplantae</taxon>
        <taxon>Streptophyta</taxon>
        <taxon>Embryophyta</taxon>
        <taxon>Tracheophyta</taxon>
        <taxon>Spermatophyta</taxon>
        <taxon>Magnoliopsida</taxon>
        <taxon>eudicotyledons</taxon>
        <taxon>Gunneridae</taxon>
        <taxon>Pentapetalae</taxon>
        <taxon>rosids</taxon>
        <taxon>fabids</taxon>
        <taxon>Fagales</taxon>
        <taxon>Fagaceae</taxon>
        <taxon>Fagus</taxon>
    </lineage>
</organism>
<gene>
    <name evidence="2" type="ORF">FSB_LOCUS56932</name>
</gene>
<dbReference type="AlphaFoldDB" id="A0A2N9IXR5"/>
<feature type="compositionally biased region" description="Basic and acidic residues" evidence="1">
    <location>
        <begin position="434"/>
        <end position="444"/>
    </location>
</feature>
<evidence type="ECO:0008006" key="3">
    <source>
        <dbReference type="Google" id="ProtNLM"/>
    </source>
</evidence>
<accession>A0A2N9IXR5</accession>
<sequence>MVQETRAVVTMVRLPVVEQPTMVQPEPQREAQSGQGEGAPIVGKQPSILESIEPIPMRVKARNVRSMRAPNHEQAQPQRHASQAREPRNAPWPQGDVVEPWYDHGGGRGNCGRARNYQGPQDRDPYGKNQDPLQKQQGRQAREPRALELEFPRFKGDDDALIWFQSCEHDLGCWDNFARTIQLRFGPPSYDDLMELLTKLKHVNSIEEYKGLFESLSNRIRNLSSMHKLSCFMSELKDEVSTRPSYKANKDNWEQYSSQQIAAQSDTKVAAQSEPKVAAQIDLKVAQCDTKVAAQIVPKVAARFDPKVATQLDHKVVDLKPNSARPTMMVQKLTPKQMLERRRKGLCYNSDKSWTMWHTCKAMKLYLIEEVQEEEGACVTSDEEEERVEWCEERRNTKEESINKDIQVPSRYWLIGRSPLMKKQLEDSSSIRPQQDHNLEDKVF</sequence>